<evidence type="ECO:0000256" key="10">
    <source>
        <dbReference type="ARBA" id="ARBA00022753"/>
    </source>
</evidence>
<evidence type="ECO:0000259" key="23">
    <source>
        <dbReference type="PROSITE" id="PS51292"/>
    </source>
</evidence>
<evidence type="ECO:0000256" key="9">
    <source>
        <dbReference type="ARBA" id="ARBA00022723"/>
    </source>
</evidence>
<evidence type="ECO:0000256" key="6">
    <source>
        <dbReference type="ARBA" id="ARBA00012483"/>
    </source>
</evidence>
<evidence type="ECO:0000256" key="3">
    <source>
        <dbReference type="ARBA" id="ARBA00004439"/>
    </source>
</evidence>
<feature type="compositionally biased region" description="Basic and acidic residues" evidence="20">
    <location>
        <begin position="23"/>
        <end position="32"/>
    </location>
</feature>
<dbReference type="Pfam" id="PF12906">
    <property type="entry name" value="RINGv"/>
    <property type="match status" value="1"/>
</dbReference>
<keyword evidence="12" id="KW-0833">Ubl conjugation pathway</keyword>
<evidence type="ECO:0000256" key="17">
    <source>
        <dbReference type="ARBA" id="ARBA00023228"/>
    </source>
</evidence>
<evidence type="ECO:0000313" key="24">
    <source>
        <dbReference type="Ensembl" id="ENSHBUP00000028208.1"/>
    </source>
</evidence>
<dbReference type="GO" id="GO:0031901">
    <property type="term" value="C:early endosome membrane"/>
    <property type="evidence" value="ECO:0007669"/>
    <property type="project" value="UniProtKB-SubCell"/>
</dbReference>
<keyword evidence="15 21" id="KW-1133">Transmembrane helix</keyword>
<reference evidence="24" key="2">
    <citation type="submission" date="2025-09" db="UniProtKB">
        <authorList>
            <consortium name="Ensembl"/>
        </authorList>
    </citation>
    <scope>IDENTIFICATION</scope>
</reference>
<dbReference type="InterPro" id="IPR001841">
    <property type="entry name" value="Znf_RING"/>
</dbReference>
<keyword evidence="25" id="KW-1185">Reference proteome</keyword>
<dbReference type="SMART" id="SM00744">
    <property type="entry name" value="RINGv"/>
    <property type="match status" value="1"/>
</dbReference>
<dbReference type="InterPro" id="IPR013083">
    <property type="entry name" value="Znf_RING/FYVE/PHD"/>
</dbReference>
<evidence type="ECO:0000256" key="2">
    <source>
        <dbReference type="ARBA" id="ARBA00004155"/>
    </source>
</evidence>
<dbReference type="PROSITE" id="PS51292">
    <property type="entry name" value="ZF_RING_CH"/>
    <property type="match status" value="1"/>
</dbReference>
<comment type="pathway">
    <text evidence="5">Protein modification; protein ubiquitination.</text>
</comment>
<evidence type="ECO:0000256" key="16">
    <source>
        <dbReference type="ARBA" id="ARBA00023136"/>
    </source>
</evidence>
<evidence type="ECO:0000256" key="14">
    <source>
        <dbReference type="ARBA" id="ARBA00022859"/>
    </source>
</evidence>
<comment type="subcellular location">
    <subcellularLocation>
        <location evidence="3">Cytoplasmic vesicle membrane</location>
        <topology evidence="3">Multi-pass membrane protein</topology>
    </subcellularLocation>
    <subcellularLocation>
        <location evidence="4">Early endosome membrane</location>
        <topology evidence="4">Multi-pass membrane protein</topology>
    </subcellularLocation>
    <subcellularLocation>
        <location evidence="2">Lysosome membrane</location>
        <topology evidence="2">Multi-pass membrane protein</topology>
    </subcellularLocation>
</comment>
<name>A0A3Q2WNY6_HAPBU</name>
<dbReference type="FunFam" id="3.30.40.10:FF:000043">
    <property type="entry name" value="Putative e3 ubiquitin-protein ligase march8"/>
    <property type="match status" value="1"/>
</dbReference>
<dbReference type="GeneTree" id="ENSGT00940000159346"/>
<proteinExistence type="predicted"/>
<feature type="domain" description="RING-type" evidence="22">
    <location>
        <begin position="70"/>
        <end position="117"/>
    </location>
</feature>
<feature type="region of interest" description="Disordered" evidence="20">
    <location>
        <begin position="1"/>
        <end position="57"/>
    </location>
</feature>
<evidence type="ECO:0000256" key="7">
    <source>
        <dbReference type="ARBA" id="ARBA00022679"/>
    </source>
</evidence>
<dbReference type="InterPro" id="IPR011016">
    <property type="entry name" value="Znf_RING-CH"/>
</dbReference>
<keyword evidence="8 21" id="KW-0812">Transmembrane</keyword>
<dbReference type="SUPFAM" id="SSF57850">
    <property type="entry name" value="RING/U-box"/>
    <property type="match status" value="1"/>
</dbReference>
<feature type="transmembrane region" description="Helical" evidence="21">
    <location>
        <begin position="145"/>
        <end position="167"/>
    </location>
</feature>
<evidence type="ECO:0000313" key="25">
    <source>
        <dbReference type="Proteomes" id="UP000264840"/>
    </source>
</evidence>
<comment type="catalytic activity">
    <reaction evidence="1">
        <text>S-ubiquitinyl-[E2 ubiquitin-conjugating enzyme]-L-cysteine + [acceptor protein]-L-lysine = [E2 ubiquitin-conjugating enzyme]-L-cysteine + N(6)-ubiquitinyl-[acceptor protein]-L-lysine.</text>
        <dbReference type="EC" id="2.3.2.27"/>
    </reaction>
</comment>
<keyword evidence="9" id="KW-0479">Metal-binding</keyword>
<keyword evidence="18" id="KW-0968">Cytoplasmic vesicle</keyword>
<keyword evidence="16 21" id="KW-0472">Membrane</keyword>
<dbReference type="OMA" id="EVECNAI"/>
<dbReference type="GO" id="GO:0002376">
    <property type="term" value="P:immune system process"/>
    <property type="evidence" value="ECO:0007669"/>
    <property type="project" value="UniProtKB-KW"/>
</dbReference>
<dbReference type="EC" id="2.3.2.27" evidence="6"/>
<dbReference type="GO" id="GO:0016567">
    <property type="term" value="P:protein ubiquitination"/>
    <property type="evidence" value="ECO:0007669"/>
    <property type="project" value="UniProtKB-ARBA"/>
</dbReference>
<accession>A0A3Q2WNY6</accession>
<evidence type="ECO:0000256" key="21">
    <source>
        <dbReference type="SAM" id="Phobius"/>
    </source>
</evidence>
<evidence type="ECO:0000256" key="11">
    <source>
        <dbReference type="ARBA" id="ARBA00022771"/>
    </source>
</evidence>
<dbReference type="Ensembl" id="ENSHBUT00000017134.1">
    <property type="protein sequence ID" value="ENSHBUP00000028208.1"/>
    <property type="gene ID" value="ENSHBUG00000011856.1"/>
</dbReference>
<evidence type="ECO:0000256" key="13">
    <source>
        <dbReference type="ARBA" id="ARBA00022833"/>
    </source>
</evidence>
<keyword evidence="7" id="KW-0808">Transferase</keyword>
<dbReference type="PANTHER" id="PTHR45981">
    <property type="entry name" value="LD02310P"/>
    <property type="match status" value="1"/>
</dbReference>
<keyword evidence="10" id="KW-0967">Endosome</keyword>
<feature type="domain" description="RING-CH-type" evidence="23">
    <location>
        <begin position="62"/>
        <end position="123"/>
    </location>
</feature>
<dbReference type="Proteomes" id="UP000264840">
    <property type="component" value="Unplaced"/>
</dbReference>
<dbReference type="GO" id="GO:0008270">
    <property type="term" value="F:zinc ion binding"/>
    <property type="evidence" value="ECO:0007669"/>
    <property type="project" value="UniProtKB-KW"/>
</dbReference>
<feature type="transmembrane region" description="Helical" evidence="21">
    <location>
        <begin position="201"/>
        <end position="221"/>
    </location>
</feature>
<evidence type="ECO:0000259" key="22">
    <source>
        <dbReference type="PROSITE" id="PS50089"/>
    </source>
</evidence>
<evidence type="ECO:0000256" key="15">
    <source>
        <dbReference type="ARBA" id="ARBA00022989"/>
    </source>
</evidence>
<feature type="compositionally biased region" description="Low complexity" evidence="20">
    <location>
        <begin position="35"/>
        <end position="50"/>
    </location>
</feature>
<evidence type="ECO:0000256" key="20">
    <source>
        <dbReference type="SAM" id="MobiDB-lite"/>
    </source>
</evidence>
<dbReference type="GO" id="GO:0061630">
    <property type="term" value="F:ubiquitin protein ligase activity"/>
    <property type="evidence" value="ECO:0007669"/>
    <property type="project" value="UniProtKB-EC"/>
</dbReference>
<evidence type="ECO:0000256" key="8">
    <source>
        <dbReference type="ARBA" id="ARBA00022692"/>
    </source>
</evidence>
<dbReference type="GO" id="GO:0005765">
    <property type="term" value="C:lysosomal membrane"/>
    <property type="evidence" value="ECO:0007669"/>
    <property type="project" value="UniProtKB-SubCell"/>
</dbReference>
<keyword evidence="13" id="KW-0862">Zinc</keyword>
<evidence type="ECO:0000256" key="4">
    <source>
        <dbReference type="ARBA" id="ARBA00004520"/>
    </source>
</evidence>
<dbReference type="PROSITE" id="PS50089">
    <property type="entry name" value="ZF_RING_2"/>
    <property type="match status" value="1"/>
</dbReference>
<protein>
    <recommendedName>
        <fullName evidence="6">RING-type E3 ubiquitin transferase</fullName>
        <ecNumber evidence="6">2.3.2.27</ecNumber>
    </recommendedName>
</protein>
<keyword evidence="17" id="KW-0458">Lysosome</keyword>
<sequence length="299" mass="33536">MPVQQITVVPSRDIANNGKSALRSKDKTEGRKAPGRSGSRSSNISKASNSTAGLTTASRTSITPSAQDICRICHCEGDDECPLIMPCRCTGSLSFVHQACLNQWIKSSDTRCCELCKFDFIMETKLKPLSKWEKLHMSKSERRKIFCSVLFHLIAIMCMLWSVYILVRRTAEEIRLGKNAELWRVSLLKYYTPQGVLEWPFWTKLIVVAIGFTGGLIFMYIQCKVYLQLWRRLKAFNRIITVQNCPEKDLHNPQARQSTIANGRHETVEVPVSQAPAPAALMDSDTSVEAAVAPAQNPV</sequence>
<organism evidence="24 25">
    <name type="scientific">Haplochromis burtoni</name>
    <name type="common">Burton's mouthbrooder</name>
    <name type="synonym">Chromis burtoni</name>
    <dbReference type="NCBI Taxonomy" id="8153"/>
    <lineage>
        <taxon>Eukaryota</taxon>
        <taxon>Metazoa</taxon>
        <taxon>Chordata</taxon>
        <taxon>Craniata</taxon>
        <taxon>Vertebrata</taxon>
        <taxon>Euteleostomi</taxon>
        <taxon>Actinopterygii</taxon>
        <taxon>Neopterygii</taxon>
        <taxon>Teleostei</taxon>
        <taxon>Neoteleostei</taxon>
        <taxon>Acanthomorphata</taxon>
        <taxon>Ovalentaria</taxon>
        <taxon>Cichlomorphae</taxon>
        <taxon>Cichliformes</taxon>
        <taxon>Cichlidae</taxon>
        <taxon>African cichlids</taxon>
        <taxon>Pseudocrenilabrinae</taxon>
        <taxon>Haplochromini</taxon>
        <taxon>Haplochromis</taxon>
    </lineage>
</organism>
<keyword evidence="14" id="KW-0391">Immunity</keyword>
<dbReference type="Gene3D" id="3.30.40.10">
    <property type="entry name" value="Zinc/RING finger domain, C3HC4 (zinc finger)"/>
    <property type="match status" value="1"/>
</dbReference>
<reference evidence="24" key="1">
    <citation type="submission" date="2025-08" db="UniProtKB">
        <authorList>
            <consortium name="Ensembl"/>
        </authorList>
    </citation>
    <scope>IDENTIFICATION</scope>
</reference>
<evidence type="ECO:0000256" key="1">
    <source>
        <dbReference type="ARBA" id="ARBA00000900"/>
    </source>
</evidence>
<evidence type="ECO:0000256" key="5">
    <source>
        <dbReference type="ARBA" id="ARBA00004906"/>
    </source>
</evidence>
<evidence type="ECO:0000256" key="19">
    <source>
        <dbReference type="PROSITE-ProRule" id="PRU00175"/>
    </source>
</evidence>
<evidence type="ECO:0000256" key="18">
    <source>
        <dbReference type="ARBA" id="ARBA00023329"/>
    </source>
</evidence>
<dbReference type="CDD" id="cd16807">
    <property type="entry name" value="RING_CH-C4HC3_MARCH8"/>
    <property type="match status" value="1"/>
</dbReference>
<evidence type="ECO:0000256" key="12">
    <source>
        <dbReference type="ARBA" id="ARBA00022786"/>
    </source>
</evidence>
<keyword evidence="11 19" id="KW-0863">Zinc-finger</keyword>
<dbReference type="AlphaFoldDB" id="A0A3Q2WNY6"/>